<evidence type="ECO:0000313" key="2">
    <source>
        <dbReference type="Proteomes" id="UP000887565"/>
    </source>
</evidence>
<feature type="compositionally biased region" description="Basic and acidic residues" evidence="1">
    <location>
        <begin position="22"/>
        <end position="33"/>
    </location>
</feature>
<accession>A0A915KF20</accession>
<evidence type="ECO:0000256" key="1">
    <source>
        <dbReference type="SAM" id="MobiDB-lite"/>
    </source>
</evidence>
<evidence type="ECO:0000313" key="3">
    <source>
        <dbReference type="WBParaSite" id="nRc.2.0.1.t36544-RA"/>
    </source>
</evidence>
<keyword evidence="2" id="KW-1185">Reference proteome</keyword>
<organism evidence="2 3">
    <name type="scientific">Romanomermis culicivorax</name>
    <name type="common">Nematode worm</name>
    <dbReference type="NCBI Taxonomy" id="13658"/>
    <lineage>
        <taxon>Eukaryota</taxon>
        <taxon>Metazoa</taxon>
        <taxon>Ecdysozoa</taxon>
        <taxon>Nematoda</taxon>
        <taxon>Enoplea</taxon>
        <taxon>Dorylaimia</taxon>
        <taxon>Mermithida</taxon>
        <taxon>Mermithoidea</taxon>
        <taxon>Mermithidae</taxon>
        <taxon>Romanomermis</taxon>
    </lineage>
</organism>
<dbReference type="Proteomes" id="UP000887565">
    <property type="component" value="Unplaced"/>
</dbReference>
<feature type="region of interest" description="Disordered" evidence="1">
    <location>
        <begin position="14"/>
        <end position="33"/>
    </location>
</feature>
<dbReference type="AlphaFoldDB" id="A0A915KF20"/>
<name>A0A915KF20_ROMCU</name>
<protein>
    <submittedName>
        <fullName evidence="3">Uncharacterized protein</fullName>
    </submittedName>
</protein>
<feature type="region of interest" description="Disordered" evidence="1">
    <location>
        <begin position="92"/>
        <end position="120"/>
    </location>
</feature>
<reference evidence="3" key="1">
    <citation type="submission" date="2022-11" db="UniProtKB">
        <authorList>
            <consortium name="WormBaseParasite"/>
        </authorList>
    </citation>
    <scope>IDENTIFICATION</scope>
</reference>
<proteinExistence type="predicted"/>
<sequence length="138" mass="15576">MSKLSNCQSDIRNFFNNNNIDQKSDGLREKSVEPIEILQQEKTSPNNKLSDRNPNFLSTNKDDFIKFSSIHIPGTFSAIACARPALHSYDAKSAASLDKSPNRKSPTRKSPNKSKVLQSDSFKMFRQGTKSIRSFLTF</sequence>
<dbReference type="WBParaSite" id="nRc.2.0.1.t36544-RA">
    <property type="protein sequence ID" value="nRc.2.0.1.t36544-RA"/>
    <property type="gene ID" value="nRc.2.0.1.g36544"/>
</dbReference>